<keyword evidence="3" id="KW-1185">Reference proteome</keyword>
<dbReference type="SUPFAM" id="SSF46785">
    <property type="entry name" value="Winged helix' DNA-binding domain"/>
    <property type="match status" value="1"/>
</dbReference>
<evidence type="ECO:0000313" key="3">
    <source>
        <dbReference type="Proteomes" id="UP000320791"/>
    </source>
</evidence>
<protein>
    <submittedName>
        <fullName evidence="2">Winged helix-turn-helix transcriptional regulator</fullName>
    </submittedName>
</protein>
<dbReference type="AlphaFoldDB" id="A0A5C5USV3"/>
<proteinExistence type="predicted"/>
<dbReference type="CDD" id="cd00090">
    <property type="entry name" value="HTH_ARSR"/>
    <property type="match status" value="1"/>
</dbReference>
<evidence type="ECO:0000313" key="2">
    <source>
        <dbReference type="EMBL" id="TWT28889.1"/>
    </source>
</evidence>
<dbReference type="SMART" id="SM00418">
    <property type="entry name" value="HTH_ARSR"/>
    <property type="match status" value="1"/>
</dbReference>
<gene>
    <name evidence="2" type="ORF">FRX94_01495</name>
</gene>
<reference evidence="2 3" key="1">
    <citation type="submission" date="2019-08" db="EMBL/GenBank/DDBJ databases">
        <authorList>
            <person name="Lei W."/>
        </authorList>
    </citation>
    <scope>NUCLEOTIDE SEQUENCE [LARGE SCALE GENOMIC DNA]</scope>
    <source>
        <strain evidence="2 3">CCUG 58627</strain>
    </source>
</reference>
<dbReference type="InterPro" id="IPR036390">
    <property type="entry name" value="WH_DNA-bd_sf"/>
</dbReference>
<dbReference type="OrthoDB" id="3730926at2"/>
<dbReference type="InterPro" id="IPR036388">
    <property type="entry name" value="WH-like_DNA-bd_sf"/>
</dbReference>
<dbReference type="RefSeq" id="WP_146323344.1">
    <property type="nucleotide sequence ID" value="NZ_BAABLR010000075.1"/>
</dbReference>
<dbReference type="InterPro" id="IPR011991">
    <property type="entry name" value="ArsR-like_HTH"/>
</dbReference>
<organism evidence="2 3">
    <name type="scientific">Corynebacterium canis</name>
    <dbReference type="NCBI Taxonomy" id="679663"/>
    <lineage>
        <taxon>Bacteria</taxon>
        <taxon>Bacillati</taxon>
        <taxon>Actinomycetota</taxon>
        <taxon>Actinomycetes</taxon>
        <taxon>Mycobacteriales</taxon>
        <taxon>Corynebacteriaceae</taxon>
        <taxon>Corynebacterium</taxon>
    </lineage>
</organism>
<name>A0A5C5USV3_9CORY</name>
<dbReference type="EMBL" id="VOHM01000002">
    <property type="protein sequence ID" value="TWT28889.1"/>
    <property type="molecule type" value="Genomic_DNA"/>
</dbReference>
<dbReference type="Gene3D" id="1.10.10.10">
    <property type="entry name" value="Winged helix-like DNA-binding domain superfamily/Winged helix DNA-binding domain"/>
    <property type="match status" value="1"/>
</dbReference>
<dbReference type="Proteomes" id="UP000320791">
    <property type="component" value="Unassembled WGS sequence"/>
</dbReference>
<dbReference type="InterPro" id="IPR001845">
    <property type="entry name" value="HTH_ArsR_DNA-bd_dom"/>
</dbReference>
<sequence length="156" mass="16809">MPHSTPTTAELAARLTALEERVSELEHGATTEKTIDAAAAGTVHFSGEVALPMGEVKYQWVRPVDLLIETAWEDSFSRISALAHPLRAQILRHLLRQAASVAELVSAEVVSSAGTAYHHISALETAGWVVKQRGVYSIPPARIVPLLCLIACGENH</sequence>
<dbReference type="GO" id="GO:0003700">
    <property type="term" value="F:DNA-binding transcription factor activity"/>
    <property type="evidence" value="ECO:0007669"/>
    <property type="project" value="InterPro"/>
</dbReference>
<feature type="domain" description="HTH arsR-type" evidence="1">
    <location>
        <begin position="77"/>
        <end position="152"/>
    </location>
</feature>
<comment type="caution">
    <text evidence="2">The sequence shown here is derived from an EMBL/GenBank/DDBJ whole genome shotgun (WGS) entry which is preliminary data.</text>
</comment>
<accession>A0A5C5USV3</accession>
<evidence type="ECO:0000259" key="1">
    <source>
        <dbReference type="SMART" id="SM00418"/>
    </source>
</evidence>